<dbReference type="GO" id="GO:0006167">
    <property type="term" value="P:AMP biosynthetic process"/>
    <property type="evidence" value="ECO:0007669"/>
    <property type="project" value="TreeGrafter"/>
</dbReference>
<dbReference type="AlphaFoldDB" id="A0A9N8KJ27"/>
<dbReference type="InterPro" id="IPR000086">
    <property type="entry name" value="NUDIX_hydrolase_dom"/>
</dbReference>
<dbReference type="PANTHER" id="PTHR21340">
    <property type="entry name" value="DIADENOSINE 5,5-P1,P4-TETRAPHOSPHATE PYROPHOSPHOHYDROLASE MUTT"/>
    <property type="match status" value="1"/>
</dbReference>
<feature type="domain" description="Nudix hydrolase" evidence="2">
    <location>
        <begin position="12"/>
        <end position="161"/>
    </location>
</feature>
<evidence type="ECO:0000256" key="1">
    <source>
        <dbReference type="ARBA" id="ARBA00022801"/>
    </source>
</evidence>
<dbReference type="GO" id="GO:0004081">
    <property type="term" value="F:bis(5'-nucleosyl)-tetraphosphatase (asymmetrical) activity"/>
    <property type="evidence" value="ECO:0007669"/>
    <property type="project" value="TreeGrafter"/>
</dbReference>
<dbReference type="InterPro" id="IPR051325">
    <property type="entry name" value="Nudix_hydrolase_domain"/>
</dbReference>
<accession>A0A9N8KJ27</accession>
<protein>
    <recommendedName>
        <fullName evidence="2">Nudix hydrolase domain-containing protein</fullName>
    </recommendedName>
</protein>
<evidence type="ECO:0000313" key="3">
    <source>
        <dbReference type="EMBL" id="CAD0110702.1"/>
    </source>
</evidence>
<dbReference type="OrthoDB" id="10259236at2759"/>
<name>A0A9N8KJ27_9PEZI</name>
<dbReference type="Gene3D" id="3.90.79.10">
    <property type="entry name" value="Nucleoside Triphosphate Pyrophosphohydrolase"/>
    <property type="match status" value="1"/>
</dbReference>
<dbReference type="PANTHER" id="PTHR21340:SF0">
    <property type="entry name" value="BIS(5'-NUCLEOSYL)-TETRAPHOSPHATASE [ASYMMETRICAL]"/>
    <property type="match status" value="1"/>
</dbReference>
<proteinExistence type="predicted"/>
<organism evidence="3 4">
    <name type="scientific">Aureobasidium uvarum</name>
    <dbReference type="NCBI Taxonomy" id="2773716"/>
    <lineage>
        <taxon>Eukaryota</taxon>
        <taxon>Fungi</taxon>
        <taxon>Dikarya</taxon>
        <taxon>Ascomycota</taxon>
        <taxon>Pezizomycotina</taxon>
        <taxon>Dothideomycetes</taxon>
        <taxon>Dothideomycetidae</taxon>
        <taxon>Dothideales</taxon>
        <taxon>Saccotheciaceae</taxon>
        <taxon>Aureobasidium</taxon>
    </lineage>
</organism>
<keyword evidence="1" id="KW-0378">Hydrolase</keyword>
<reference evidence="3" key="1">
    <citation type="submission" date="2020-06" db="EMBL/GenBank/DDBJ databases">
        <authorList>
            <person name="Onetto C."/>
        </authorList>
    </citation>
    <scope>NUCLEOTIDE SEQUENCE</scope>
</reference>
<dbReference type="InterPro" id="IPR015797">
    <property type="entry name" value="NUDIX_hydrolase-like_dom_sf"/>
</dbReference>
<dbReference type="InterPro" id="IPR020084">
    <property type="entry name" value="NUDIX_hydrolase_CS"/>
</dbReference>
<keyword evidence="4" id="KW-1185">Reference proteome</keyword>
<evidence type="ECO:0000259" key="2">
    <source>
        <dbReference type="PROSITE" id="PS51462"/>
    </source>
</evidence>
<dbReference type="Proteomes" id="UP000745764">
    <property type="component" value="Unassembled WGS sequence"/>
</dbReference>
<dbReference type="SUPFAM" id="SSF55811">
    <property type="entry name" value="Nudix"/>
    <property type="match status" value="1"/>
</dbReference>
<dbReference type="PROSITE" id="PS00893">
    <property type="entry name" value="NUDIX_BOX"/>
    <property type="match status" value="1"/>
</dbReference>
<evidence type="ECO:0000313" key="4">
    <source>
        <dbReference type="Proteomes" id="UP000745764"/>
    </source>
</evidence>
<gene>
    <name evidence="3" type="ORF">AWRI4620_LOCUS4957</name>
</gene>
<dbReference type="PROSITE" id="PS51462">
    <property type="entry name" value="NUDIX"/>
    <property type="match status" value="1"/>
</dbReference>
<comment type="caution">
    <text evidence="3">The sequence shown here is derived from an EMBL/GenBank/DDBJ whole genome shotgun (WGS) entry which is preliminary data.</text>
</comment>
<sequence length="177" mass="19594">MSSDTLARAFYPSRRSVISCGTVPIDITHGTVLLVRKRSTNEILLPKGRKDENECLKAAALRETYEETGYSATILPLKLPTHATNRSGNELHTEPIAVTQRVSDHGLKLIFWYAGSVNSQKLPERGTQQEGEDFESKWMDCRQAIAALTFADDKEVAQLVIHAVFDAYSIPEDAASS</sequence>
<dbReference type="EMBL" id="CAINUL010000006">
    <property type="protein sequence ID" value="CAD0110702.1"/>
    <property type="molecule type" value="Genomic_DNA"/>
</dbReference>
<dbReference type="GO" id="GO:0006754">
    <property type="term" value="P:ATP biosynthetic process"/>
    <property type="evidence" value="ECO:0007669"/>
    <property type="project" value="TreeGrafter"/>
</dbReference>
<dbReference type="Pfam" id="PF00293">
    <property type="entry name" value="NUDIX"/>
    <property type="match status" value="1"/>
</dbReference>